<evidence type="ECO:0000313" key="2">
    <source>
        <dbReference type="Proteomes" id="UP000318313"/>
    </source>
</evidence>
<name>A0A518I6I9_9PLAN</name>
<protein>
    <recommendedName>
        <fullName evidence="3">DUF4303 domain-containing protein</fullName>
    </recommendedName>
</protein>
<reference evidence="1 2" key="1">
    <citation type="submission" date="2019-03" db="EMBL/GenBank/DDBJ databases">
        <title>Deep-cultivation of Planctomycetes and their phenomic and genomic characterization uncovers novel biology.</title>
        <authorList>
            <person name="Wiegand S."/>
            <person name="Jogler M."/>
            <person name="Boedeker C."/>
            <person name="Pinto D."/>
            <person name="Vollmers J."/>
            <person name="Rivas-Marin E."/>
            <person name="Kohn T."/>
            <person name="Peeters S.H."/>
            <person name="Heuer A."/>
            <person name="Rast P."/>
            <person name="Oberbeckmann S."/>
            <person name="Bunk B."/>
            <person name="Jeske O."/>
            <person name="Meyerdierks A."/>
            <person name="Storesund J.E."/>
            <person name="Kallscheuer N."/>
            <person name="Luecker S."/>
            <person name="Lage O.M."/>
            <person name="Pohl T."/>
            <person name="Merkel B.J."/>
            <person name="Hornburger P."/>
            <person name="Mueller R.-W."/>
            <person name="Bruemmer F."/>
            <person name="Labrenz M."/>
            <person name="Spormann A.M."/>
            <person name="Op den Camp H."/>
            <person name="Overmann J."/>
            <person name="Amann R."/>
            <person name="Jetten M.S.M."/>
            <person name="Mascher T."/>
            <person name="Medema M.H."/>
            <person name="Devos D.P."/>
            <person name="Kaster A.-K."/>
            <person name="Ovreas L."/>
            <person name="Rohde M."/>
            <person name="Galperin M.Y."/>
            <person name="Jogler C."/>
        </authorList>
    </citation>
    <scope>NUCLEOTIDE SEQUENCE [LARGE SCALE GENOMIC DNA]</scope>
    <source>
        <strain evidence="1 2">Enr17</strain>
    </source>
</reference>
<dbReference type="AlphaFoldDB" id="A0A518I6I9"/>
<accession>A0A518I6I9</accession>
<proteinExistence type="predicted"/>
<dbReference type="InterPro" id="IPR025409">
    <property type="entry name" value="DUF4303"/>
</dbReference>
<dbReference type="OrthoDB" id="2618657at2"/>
<dbReference type="Proteomes" id="UP000318313">
    <property type="component" value="Chromosome"/>
</dbReference>
<dbReference type="RefSeq" id="WP_145305899.1">
    <property type="nucleotide sequence ID" value="NZ_CP037452.1"/>
</dbReference>
<evidence type="ECO:0000313" key="1">
    <source>
        <dbReference type="EMBL" id="QDV48722.1"/>
    </source>
</evidence>
<gene>
    <name evidence="1" type="ORF">Enr17x_07350</name>
</gene>
<dbReference type="KEGG" id="gfm:Enr17x_07350"/>
<sequence>MKEQHVIDYNSYYQRLLSGVRATWNDLRKSRPEESVYLFGLSTDSDTVVLSLFANTEEQFALENDSPEYPIEKWYVNEESELHRIGRAHMDDLEDEINRYVFEPESDDAFDDRKARLMQMFERVFVELDSEGLFGEGEMRHKVMLMLEIVDAGDEEWDSMIEVLKRINPPESVKEYLQLLEAMRESDD</sequence>
<organism evidence="1 2">
    <name type="scientific">Gimesia fumaroli</name>
    <dbReference type="NCBI Taxonomy" id="2527976"/>
    <lineage>
        <taxon>Bacteria</taxon>
        <taxon>Pseudomonadati</taxon>
        <taxon>Planctomycetota</taxon>
        <taxon>Planctomycetia</taxon>
        <taxon>Planctomycetales</taxon>
        <taxon>Planctomycetaceae</taxon>
        <taxon>Gimesia</taxon>
    </lineage>
</organism>
<dbReference type="EMBL" id="CP037452">
    <property type="protein sequence ID" value="QDV48722.1"/>
    <property type="molecule type" value="Genomic_DNA"/>
</dbReference>
<evidence type="ECO:0008006" key="3">
    <source>
        <dbReference type="Google" id="ProtNLM"/>
    </source>
</evidence>
<keyword evidence="2" id="KW-1185">Reference proteome</keyword>
<dbReference type="Pfam" id="PF14136">
    <property type="entry name" value="DUF4303"/>
    <property type="match status" value="1"/>
</dbReference>